<dbReference type="GO" id="GO:0052621">
    <property type="term" value="F:diguanylate cyclase activity"/>
    <property type="evidence" value="ECO:0007669"/>
    <property type="project" value="UniProtKB-EC"/>
</dbReference>
<dbReference type="FunFam" id="3.30.70.270:FF:000001">
    <property type="entry name" value="Diguanylate cyclase domain protein"/>
    <property type="match status" value="1"/>
</dbReference>
<dbReference type="InterPro" id="IPR029787">
    <property type="entry name" value="Nucleotide_cyclase"/>
</dbReference>
<dbReference type="Gene3D" id="3.30.70.270">
    <property type="match status" value="1"/>
</dbReference>
<dbReference type="GO" id="GO:0043709">
    <property type="term" value="P:cell adhesion involved in single-species biofilm formation"/>
    <property type="evidence" value="ECO:0007669"/>
    <property type="project" value="TreeGrafter"/>
</dbReference>
<dbReference type="SUPFAM" id="SSF55073">
    <property type="entry name" value="Nucleotide cyclase"/>
    <property type="match status" value="1"/>
</dbReference>
<dbReference type="AlphaFoldDB" id="A0A5B8RTC6"/>
<evidence type="ECO:0000256" key="2">
    <source>
        <dbReference type="ARBA" id="ARBA00034247"/>
    </source>
</evidence>
<dbReference type="EC" id="2.7.7.65" evidence="1"/>
<feature type="transmembrane region" description="Helical" evidence="3">
    <location>
        <begin position="38"/>
        <end position="61"/>
    </location>
</feature>
<accession>A0A5B8RTC6</accession>
<keyword evidence="3" id="KW-1133">Transmembrane helix</keyword>
<gene>
    <name evidence="5" type="ORF">FOZ74_06720</name>
</gene>
<comment type="catalytic activity">
    <reaction evidence="2">
        <text>2 GTP = 3',3'-c-di-GMP + 2 diphosphate</text>
        <dbReference type="Rhea" id="RHEA:24898"/>
        <dbReference type="ChEBI" id="CHEBI:33019"/>
        <dbReference type="ChEBI" id="CHEBI:37565"/>
        <dbReference type="ChEBI" id="CHEBI:58805"/>
        <dbReference type="EC" id="2.7.7.65"/>
    </reaction>
</comment>
<evidence type="ECO:0000259" key="4">
    <source>
        <dbReference type="PROSITE" id="PS50887"/>
    </source>
</evidence>
<dbReference type="KEGG" id="cof:FOZ74_06720"/>
<protein>
    <recommendedName>
        <fullName evidence="1">diguanylate cyclase</fullName>
        <ecNumber evidence="1">2.7.7.65</ecNumber>
    </recommendedName>
</protein>
<dbReference type="SMART" id="SM00267">
    <property type="entry name" value="GGDEF"/>
    <property type="match status" value="1"/>
</dbReference>
<evidence type="ECO:0000313" key="5">
    <source>
        <dbReference type="EMBL" id="QEA12741.1"/>
    </source>
</evidence>
<evidence type="ECO:0000256" key="3">
    <source>
        <dbReference type="SAM" id="Phobius"/>
    </source>
</evidence>
<evidence type="ECO:0000256" key="1">
    <source>
        <dbReference type="ARBA" id="ARBA00012528"/>
    </source>
</evidence>
<feature type="transmembrane region" description="Helical" evidence="3">
    <location>
        <begin position="67"/>
        <end position="85"/>
    </location>
</feature>
<feature type="transmembrane region" description="Helical" evidence="3">
    <location>
        <begin position="12"/>
        <end position="31"/>
    </location>
</feature>
<evidence type="ECO:0000313" key="6">
    <source>
        <dbReference type="Proteomes" id="UP000321199"/>
    </source>
</evidence>
<sequence length="404" mass="43574">MNLPFRFDTPSMLVMIIVATAAMALAIAVVRPARREGLGLWALALVAHALAYVLLLTHALLPDGLGLALSNASLSLALALLLGAVHGFHARPLPRMPVALPVLTVFLLAAWFAQDYRARILVTSAVWSLQITLVVHALWRPQRPAQSRGAWLLSGALGVQALLLVARGLWFVGHTPPGAGFLQGGDFDALALICSHAVLVLASLGFILLTKDRADAVNLHLASNDPLTEIPNRRQLRRTLARDVARAVRERQPYALLLVDVDHFKAVNDRFGHAGGDMALRHVAHLLQQPLRQQDLVGRWGGENFLVLLPATTATGAQLVAEKLRQLVERTPGAHLGHSIALTVSIGRCAEVLEPGDEPEHLVETADKALYAAKRAGRNRVESASLPRMHLLRGAQAAPSRHAS</sequence>
<dbReference type="GO" id="GO:1902201">
    <property type="term" value="P:negative regulation of bacterial-type flagellum-dependent cell motility"/>
    <property type="evidence" value="ECO:0007669"/>
    <property type="project" value="TreeGrafter"/>
</dbReference>
<reference evidence="5 6" key="1">
    <citation type="submission" date="2019-07" db="EMBL/GenBank/DDBJ databases">
        <title>Complete genome sequence of Comamonas sp. NLF 7-7 isolated from livestock.</title>
        <authorList>
            <person name="Kim D.H."/>
            <person name="Kim J.G."/>
        </authorList>
    </citation>
    <scope>NUCLEOTIDE SEQUENCE [LARGE SCALE GENOMIC DNA]</scope>
    <source>
        <strain evidence="5 6">NLF 7-7</strain>
    </source>
</reference>
<dbReference type="Pfam" id="PF00990">
    <property type="entry name" value="GGDEF"/>
    <property type="match status" value="1"/>
</dbReference>
<dbReference type="OrthoDB" id="9813903at2"/>
<proteinExistence type="predicted"/>
<dbReference type="PANTHER" id="PTHR45138:SF9">
    <property type="entry name" value="DIGUANYLATE CYCLASE DGCM-RELATED"/>
    <property type="match status" value="1"/>
</dbReference>
<feature type="transmembrane region" description="Helical" evidence="3">
    <location>
        <begin position="190"/>
        <end position="209"/>
    </location>
</feature>
<organism evidence="5 6">
    <name type="scientific">Comamonas flocculans</name>
    <dbReference type="NCBI Taxonomy" id="2597701"/>
    <lineage>
        <taxon>Bacteria</taxon>
        <taxon>Pseudomonadati</taxon>
        <taxon>Pseudomonadota</taxon>
        <taxon>Betaproteobacteria</taxon>
        <taxon>Burkholderiales</taxon>
        <taxon>Comamonadaceae</taxon>
        <taxon>Comamonas</taxon>
    </lineage>
</organism>
<dbReference type="RefSeq" id="WP_146912335.1">
    <property type="nucleotide sequence ID" value="NZ_CP042344.1"/>
</dbReference>
<feature type="domain" description="GGDEF" evidence="4">
    <location>
        <begin position="252"/>
        <end position="386"/>
    </location>
</feature>
<dbReference type="PROSITE" id="PS50887">
    <property type="entry name" value="GGDEF"/>
    <property type="match status" value="1"/>
</dbReference>
<keyword evidence="3" id="KW-0472">Membrane</keyword>
<dbReference type="InterPro" id="IPR050469">
    <property type="entry name" value="Diguanylate_Cyclase"/>
</dbReference>
<dbReference type="EMBL" id="CP042344">
    <property type="protein sequence ID" value="QEA12741.1"/>
    <property type="molecule type" value="Genomic_DNA"/>
</dbReference>
<feature type="transmembrane region" description="Helical" evidence="3">
    <location>
        <begin position="120"/>
        <end position="139"/>
    </location>
</feature>
<dbReference type="PANTHER" id="PTHR45138">
    <property type="entry name" value="REGULATORY COMPONENTS OF SENSORY TRANSDUCTION SYSTEM"/>
    <property type="match status" value="1"/>
</dbReference>
<dbReference type="InterPro" id="IPR000160">
    <property type="entry name" value="GGDEF_dom"/>
</dbReference>
<dbReference type="Proteomes" id="UP000321199">
    <property type="component" value="Chromosome"/>
</dbReference>
<dbReference type="NCBIfam" id="TIGR00254">
    <property type="entry name" value="GGDEF"/>
    <property type="match status" value="1"/>
</dbReference>
<dbReference type="CDD" id="cd01949">
    <property type="entry name" value="GGDEF"/>
    <property type="match status" value="1"/>
</dbReference>
<dbReference type="InterPro" id="IPR043128">
    <property type="entry name" value="Rev_trsase/Diguanyl_cyclase"/>
</dbReference>
<feature type="transmembrane region" description="Helical" evidence="3">
    <location>
        <begin position="151"/>
        <end position="170"/>
    </location>
</feature>
<name>A0A5B8RTC6_9BURK</name>
<dbReference type="GO" id="GO:0005886">
    <property type="term" value="C:plasma membrane"/>
    <property type="evidence" value="ECO:0007669"/>
    <property type="project" value="TreeGrafter"/>
</dbReference>
<feature type="transmembrane region" description="Helical" evidence="3">
    <location>
        <begin position="97"/>
        <end position="114"/>
    </location>
</feature>
<keyword evidence="3" id="KW-0812">Transmembrane</keyword>
<keyword evidence="6" id="KW-1185">Reference proteome</keyword>